<keyword evidence="9" id="KW-1185">Reference proteome</keyword>
<comment type="function">
    <text evidence="1">Required for peroxisome inheritance.</text>
</comment>
<evidence type="ECO:0000256" key="7">
    <source>
        <dbReference type="SAM" id="MobiDB-lite"/>
    </source>
</evidence>
<evidence type="ECO:0000256" key="6">
    <source>
        <dbReference type="ARBA" id="ARBA00023140"/>
    </source>
</evidence>
<feature type="region of interest" description="Disordered" evidence="7">
    <location>
        <begin position="1"/>
        <end position="34"/>
    </location>
</feature>
<evidence type="ECO:0000256" key="3">
    <source>
        <dbReference type="ARBA" id="ARBA00010707"/>
    </source>
</evidence>
<dbReference type="AlphaFoldDB" id="A0A8J2T9Z4"/>
<evidence type="ECO:0000313" key="9">
    <source>
        <dbReference type="Proteomes" id="UP000019375"/>
    </source>
</evidence>
<dbReference type="Proteomes" id="UP000019375">
    <property type="component" value="Unassembled WGS sequence"/>
</dbReference>
<keyword evidence="5" id="KW-0472">Membrane</keyword>
<sequence>MRPAGSPARNQAALRTVKQRPTNASGAKNGLKPTSKIRTANRLSAHKVSLFKHARVKAVSCSAGTRSPLMSSGPLELYQIVTPALNAEQDRQEMNYLSLGRNGNIVHPILPRLQVTRLSTINGAGPRFLITFYNPERYWELEFLPSGNRKDTTLATVAEFESVIASMCKYKGVQPTRQKEDDLDYLLNDDDDAKSAAAAKPTDEAINEAFKRAMLAVRPPVTSTSVQHNATRRFSSYVPDRYGPLPKRASCYDCRRVFSDPPSRE</sequence>
<comment type="subcellular location">
    <subcellularLocation>
        <location evidence="2">Peroxisome membrane</location>
        <topology evidence="2">Peripheral membrane protein</topology>
    </subcellularLocation>
</comment>
<evidence type="ECO:0000256" key="5">
    <source>
        <dbReference type="ARBA" id="ARBA00023136"/>
    </source>
</evidence>
<evidence type="ECO:0000256" key="2">
    <source>
        <dbReference type="ARBA" id="ARBA00004421"/>
    </source>
</evidence>
<keyword evidence="6" id="KW-0576">Peroxisome</keyword>
<dbReference type="GO" id="GO:0005780">
    <property type="term" value="C:extrinsic component of intraperoxisomal membrane"/>
    <property type="evidence" value="ECO:0007669"/>
    <property type="project" value="InterPro"/>
</dbReference>
<protein>
    <recommendedName>
        <fullName evidence="4">Inheritance of peroxisomes protein 1</fullName>
    </recommendedName>
</protein>
<dbReference type="EMBL" id="HG316465">
    <property type="protein sequence ID" value="CDF91628.1"/>
    <property type="molecule type" value="Genomic_DNA"/>
</dbReference>
<evidence type="ECO:0000256" key="1">
    <source>
        <dbReference type="ARBA" id="ARBA00003594"/>
    </source>
</evidence>
<comment type="similarity">
    <text evidence="3">Belongs to the INP1 family.</text>
</comment>
<reference evidence="9" key="1">
    <citation type="journal article" date="2013" name="Genome Announc.">
        <title>Genome sequence of the food spoilage yeast Zygosaccharomyces bailii CLIB 213(T).</title>
        <authorList>
            <person name="Galeote V."/>
            <person name="Bigey F."/>
            <person name="Devillers H."/>
            <person name="Neuveglise C."/>
            <person name="Dequin S."/>
        </authorList>
    </citation>
    <scope>NUCLEOTIDE SEQUENCE [LARGE SCALE GENOMIC DNA]</scope>
    <source>
        <strain evidence="9">CLIB 213 / ATCC 58445 / CBS 680 / CCRC 21525 / NBRC 1098 / NCYC 1416 / NRRL Y-2227</strain>
    </source>
</reference>
<dbReference type="GO" id="GO:0045033">
    <property type="term" value="P:peroxisome inheritance"/>
    <property type="evidence" value="ECO:0007669"/>
    <property type="project" value="InterPro"/>
</dbReference>
<accession>A0A8J2T9Z4</accession>
<dbReference type="OrthoDB" id="4068391at2759"/>
<evidence type="ECO:0000313" key="8">
    <source>
        <dbReference type="EMBL" id="CDF91628.1"/>
    </source>
</evidence>
<gene>
    <name evidence="8" type="ORF">BN860_03290g</name>
</gene>
<dbReference type="PRINTS" id="PR02103">
    <property type="entry name" value="INPROXISOME1"/>
</dbReference>
<organism evidence="8 9">
    <name type="scientific">Zygosaccharomyces bailii (strain CLIB 213 / ATCC 58445 / CBS 680 / BCRC 21525 / NBRC 1098 / NCYC 1416 / NRRL Y-2227)</name>
    <dbReference type="NCBI Taxonomy" id="1333698"/>
    <lineage>
        <taxon>Eukaryota</taxon>
        <taxon>Fungi</taxon>
        <taxon>Dikarya</taxon>
        <taxon>Ascomycota</taxon>
        <taxon>Saccharomycotina</taxon>
        <taxon>Saccharomycetes</taxon>
        <taxon>Saccharomycetales</taxon>
        <taxon>Saccharomycetaceae</taxon>
        <taxon>Zygosaccharomyces</taxon>
    </lineage>
</organism>
<dbReference type="Pfam" id="PF12634">
    <property type="entry name" value="Inp1"/>
    <property type="match status" value="1"/>
</dbReference>
<evidence type="ECO:0000256" key="4">
    <source>
        <dbReference type="ARBA" id="ARBA00021397"/>
    </source>
</evidence>
<proteinExistence type="inferred from homology"/>
<dbReference type="InterPro" id="IPR024758">
    <property type="entry name" value="Inp1"/>
</dbReference>
<name>A0A8J2T9Z4_ZYGB2</name>